<dbReference type="InterPro" id="IPR036388">
    <property type="entry name" value="WH-like_DNA-bd_sf"/>
</dbReference>
<dbReference type="SUPFAM" id="SSF52540">
    <property type="entry name" value="P-loop containing nucleoside triphosphate hydrolases"/>
    <property type="match status" value="1"/>
</dbReference>
<dbReference type="GO" id="GO:0003677">
    <property type="term" value="F:DNA binding"/>
    <property type="evidence" value="ECO:0007669"/>
    <property type="project" value="InterPro"/>
</dbReference>
<dbReference type="Pfam" id="PF03704">
    <property type="entry name" value="BTAD"/>
    <property type="match status" value="1"/>
</dbReference>
<name>A0A7G3UAV1_STRT9</name>
<dbReference type="Pfam" id="PF13424">
    <property type="entry name" value="TPR_12"/>
    <property type="match status" value="1"/>
</dbReference>
<dbReference type="SMART" id="SM00028">
    <property type="entry name" value="TPR"/>
    <property type="match status" value="5"/>
</dbReference>
<dbReference type="GO" id="GO:0043531">
    <property type="term" value="F:ADP binding"/>
    <property type="evidence" value="ECO:0007669"/>
    <property type="project" value="InterPro"/>
</dbReference>
<proteinExistence type="predicted"/>
<dbReference type="SUPFAM" id="SSF46894">
    <property type="entry name" value="C-terminal effector domain of the bipartite response regulators"/>
    <property type="match status" value="1"/>
</dbReference>
<dbReference type="SUPFAM" id="SSF48452">
    <property type="entry name" value="TPR-like"/>
    <property type="match status" value="3"/>
</dbReference>
<accession>A0A7G3UAV1</accession>
<gene>
    <name evidence="4" type="ORF">STSU_010350</name>
</gene>
<dbReference type="EMBL" id="CP029159">
    <property type="protein sequence ID" value="QKM67507.1"/>
    <property type="molecule type" value="Genomic_DNA"/>
</dbReference>
<dbReference type="InterPro" id="IPR016032">
    <property type="entry name" value="Sig_transdc_resp-reg_C-effctor"/>
</dbReference>
<dbReference type="Gene3D" id="3.40.50.300">
    <property type="entry name" value="P-loop containing nucleotide triphosphate hydrolases"/>
    <property type="match status" value="1"/>
</dbReference>
<protein>
    <submittedName>
        <fullName evidence="4">NB-ARC domain-containing protein</fullName>
    </submittedName>
</protein>
<dbReference type="InterPro" id="IPR027417">
    <property type="entry name" value="P-loop_NTPase"/>
</dbReference>
<dbReference type="Gene3D" id="1.25.40.10">
    <property type="entry name" value="Tetratricopeptide repeat domain"/>
    <property type="match status" value="2"/>
</dbReference>
<evidence type="ECO:0000259" key="2">
    <source>
        <dbReference type="Pfam" id="PF03704"/>
    </source>
</evidence>
<sequence length="929" mass="102938">MADSLPQIGTRGGTLCRHGELRAVEFRVLGPVGVLREGSPVQLKPKPLQMLTVLLLTPGHHVSHQVLTRYLWPRDEKPNPGRIRQCFHQLRRSVPEISQENERGSCRIQVDPQSIDLLRFQGFREAARATENVQARCEALRSALAEVRGTPLEDLPGEGFARKRSDLVTDLRELTVSCVQAELDCHEAESALERVESALEYWPDSERLLALNVRALRQLRREDLIAPLLSRWEMRFSRSTTHLLLADTAQGEEVNTRPAGAAPGPFRSKPRQLPAAATDLIGRRAEQRLIEQVVLGNTAGRSRIVVIGGQPGAGKTSLAVRTANVLERHFPDGTLYVDLRGYSLEEPETHWRILARFLNDLGVRPTTPTEDGMVAAYRAALADRAVLLVLDNACDEGHVRHLLPGPGASAAVVTSRRQLHGLAIREGAELVTIQTLDHAESAALLRARLGDDRMGMAAPFVEDVIKHCGGQPLALTIVAARIAEHRPAAIADIVRDLCRESTRLRSLDLGTDNLSVRMVLETTHSRLPQPQAQLLWQLAVHPGPTISHAAVRAIAPDDTVRTGGALEGLIRMHLVDEPVDERYSLHDLIRLYAREMAGRRDENERAAVVDGMLSFLLHNAWSCDRRLDPDRRLPIDEPRRGTVVAPHDSAAAMKWFEAEYPTLTAAVRMARDHGLDRFAWLLPMTMVTFQWRTNRYLDALGQLNHAREAAERAADPADVAMIHRMLAGTHRGLGDRNQAARELRSAVLLSERDGDTFSAALSRHALGVLLRERGAPAEAEEQFRAALAVFEDLGDRLGKGAALCGLGNVRHDLGQYDEGLEYCLRALAVLHGTDDVNGRAHVLYSMGRIRRAKEEHGAAVDDFSAAVDLYRSLAYASREAKALIRLAEALERANRPEESEGALERARLLLQELGERDIAGALERIRRRF</sequence>
<dbReference type="Pfam" id="PF13401">
    <property type="entry name" value="AAA_22"/>
    <property type="match status" value="1"/>
</dbReference>
<dbReference type="PANTHER" id="PTHR47691">
    <property type="entry name" value="REGULATOR-RELATED"/>
    <property type="match status" value="1"/>
</dbReference>
<dbReference type="InterPro" id="IPR019734">
    <property type="entry name" value="TPR_rpt"/>
</dbReference>
<dbReference type="InterPro" id="IPR011990">
    <property type="entry name" value="TPR-like_helical_dom_sf"/>
</dbReference>
<keyword evidence="5" id="KW-1185">Reference proteome</keyword>
<keyword evidence="1" id="KW-0902">Two-component regulatory system</keyword>
<dbReference type="PRINTS" id="PR00364">
    <property type="entry name" value="DISEASERSIST"/>
</dbReference>
<dbReference type="AlphaFoldDB" id="A0A7G3UAV1"/>
<evidence type="ECO:0000259" key="3">
    <source>
        <dbReference type="Pfam" id="PF13401"/>
    </source>
</evidence>
<evidence type="ECO:0000313" key="5">
    <source>
        <dbReference type="Proteomes" id="UP000005940"/>
    </source>
</evidence>
<evidence type="ECO:0000256" key="1">
    <source>
        <dbReference type="ARBA" id="ARBA00023012"/>
    </source>
</evidence>
<dbReference type="PANTHER" id="PTHR47691:SF3">
    <property type="entry name" value="HTH-TYPE TRANSCRIPTIONAL REGULATOR RV0890C-RELATED"/>
    <property type="match status" value="1"/>
</dbReference>
<feature type="domain" description="Bacterial transcriptional activator" evidence="2">
    <location>
        <begin position="116"/>
        <end position="221"/>
    </location>
</feature>
<evidence type="ECO:0000313" key="4">
    <source>
        <dbReference type="EMBL" id="QKM67507.1"/>
    </source>
</evidence>
<organism evidence="4 5">
    <name type="scientific">Streptomyces tsukubensis (strain DSM 42081 / NBRC 108919 / NRRL 18488 / 9993)</name>
    <dbReference type="NCBI Taxonomy" id="1114943"/>
    <lineage>
        <taxon>Bacteria</taxon>
        <taxon>Bacillati</taxon>
        <taxon>Actinomycetota</taxon>
        <taxon>Actinomycetes</taxon>
        <taxon>Kitasatosporales</taxon>
        <taxon>Streptomycetaceae</taxon>
        <taxon>Streptomyces</taxon>
    </lineage>
</organism>
<dbReference type="GO" id="GO:0000160">
    <property type="term" value="P:phosphorelay signal transduction system"/>
    <property type="evidence" value="ECO:0007669"/>
    <property type="project" value="UniProtKB-KW"/>
</dbReference>
<dbReference type="InterPro" id="IPR005158">
    <property type="entry name" value="BTAD"/>
</dbReference>
<dbReference type="Proteomes" id="UP000005940">
    <property type="component" value="Chromosome"/>
</dbReference>
<reference evidence="4 5" key="1">
    <citation type="journal article" date="2012" name="J. Bacteriol.">
        <title>Draft genome of Streptomyces tsukubaensis NRRL 18488, the producer of the clinically important immunosuppressant tacrolimus (FK506).</title>
        <authorList>
            <person name="Barreiro C."/>
            <person name="Prieto C."/>
            <person name="Sola-Landa A."/>
            <person name="Solera E."/>
            <person name="Martinez-Castro M."/>
            <person name="Perez-Redondo R."/>
            <person name="Garcia-Estrada C."/>
            <person name="Aparicio J.F."/>
            <person name="Fernandez-Martinez L.T."/>
            <person name="Santos-Aberturas J."/>
            <person name="Salehi-Najafabadi Z."/>
            <person name="Rodriguez-Garcia A."/>
            <person name="Tauch A."/>
            <person name="Martin J.F."/>
        </authorList>
    </citation>
    <scope>NUCLEOTIDE SEQUENCE [LARGE SCALE GENOMIC DNA]</scope>
    <source>
        <strain evidence="5">DSM 42081 / NBRC 108919 / NRRL 18488 / 9993</strain>
    </source>
</reference>
<feature type="domain" description="ORC1/DEAH AAA+ ATPase" evidence="3">
    <location>
        <begin position="302"/>
        <end position="393"/>
    </location>
</feature>
<dbReference type="RefSeq" id="WP_045852856.1">
    <property type="nucleotide sequence ID" value="NZ_CP029159.1"/>
</dbReference>
<dbReference type="InterPro" id="IPR049945">
    <property type="entry name" value="AAA_22"/>
</dbReference>
<dbReference type="Gene3D" id="1.10.10.10">
    <property type="entry name" value="Winged helix-like DNA-binding domain superfamily/Winged helix DNA-binding domain"/>
    <property type="match status" value="1"/>
</dbReference>
<dbReference type="GO" id="GO:0006355">
    <property type="term" value="P:regulation of DNA-templated transcription"/>
    <property type="evidence" value="ECO:0007669"/>
    <property type="project" value="InterPro"/>
</dbReference>